<dbReference type="PANTHER" id="PTHR43788:SF8">
    <property type="entry name" value="DNA-BINDING PROTEIN SMUBP-2"/>
    <property type="match status" value="1"/>
</dbReference>
<dbReference type="OrthoDB" id="3561129at2759"/>
<dbReference type="InterPro" id="IPR047187">
    <property type="entry name" value="SF1_C_Upf1"/>
</dbReference>
<dbReference type="GO" id="GO:0016787">
    <property type="term" value="F:hydrolase activity"/>
    <property type="evidence" value="ECO:0007669"/>
    <property type="project" value="UniProtKB-KW"/>
</dbReference>
<dbReference type="SUPFAM" id="SSF52540">
    <property type="entry name" value="P-loop containing nucleoside triphosphate hydrolases"/>
    <property type="match status" value="1"/>
</dbReference>
<protein>
    <recommendedName>
        <fullName evidence="5">DNA2/NAM7 helicase-like C-terminal domain-containing protein</fullName>
    </recommendedName>
</protein>
<dbReference type="Proteomes" id="UP000696280">
    <property type="component" value="Unassembled WGS sequence"/>
</dbReference>
<dbReference type="CDD" id="cd18808">
    <property type="entry name" value="SF1_C_Upf1"/>
    <property type="match status" value="1"/>
</dbReference>
<accession>A0A9N9KWF5</accession>
<comment type="caution">
    <text evidence="6">The sequence shown here is derived from an EMBL/GenBank/DDBJ whole genome shotgun (WGS) entry which is preliminary data.</text>
</comment>
<dbReference type="InterPro" id="IPR041679">
    <property type="entry name" value="DNA2/NAM7-like_C"/>
</dbReference>
<dbReference type="GO" id="GO:0043139">
    <property type="term" value="F:5'-3' DNA helicase activity"/>
    <property type="evidence" value="ECO:0007669"/>
    <property type="project" value="TreeGrafter"/>
</dbReference>
<dbReference type="Gene3D" id="3.40.50.300">
    <property type="entry name" value="P-loop containing nucleotide triphosphate hydrolases"/>
    <property type="match status" value="1"/>
</dbReference>
<evidence type="ECO:0000256" key="1">
    <source>
        <dbReference type="ARBA" id="ARBA00022741"/>
    </source>
</evidence>
<name>A0A9N9KWF5_9HELO</name>
<feature type="domain" description="DNA2/NAM7 helicase-like C-terminal" evidence="5">
    <location>
        <begin position="135"/>
        <end position="266"/>
    </location>
</feature>
<evidence type="ECO:0000313" key="7">
    <source>
        <dbReference type="Proteomes" id="UP000696280"/>
    </source>
</evidence>
<gene>
    <name evidence="6" type="ORF">HYFRA_00009197</name>
</gene>
<evidence type="ECO:0000256" key="3">
    <source>
        <dbReference type="ARBA" id="ARBA00022806"/>
    </source>
</evidence>
<keyword evidence="3" id="KW-0347">Helicase</keyword>
<dbReference type="PANTHER" id="PTHR43788">
    <property type="entry name" value="DNA2/NAM7 HELICASE FAMILY MEMBER"/>
    <property type="match status" value="1"/>
</dbReference>
<keyword evidence="4" id="KW-0067">ATP-binding</keyword>
<reference evidence="6" key="1">
    <citation type="submission" date="2021-07" db="EMBL/GenBank/DDBJ databases">
        <authorList>
            <person name="Durling M."/>
        </authorList>
    </citation>
    <scope>NUCLEOTIDE SEQUENCE</scope>
</reference>
<dbReference type="InterPro" id="IPR027417">
    <property type="entry name" value="P-loop_NTPase"/>
</dbReference>
<dbReference type="EMBL" id="CAJVRL010000055">
    <property type="protein sequence ID" value="CAG8954093.1"/>
    <property type="molecule type" value="Genomic_DNA"/>
</dbReference>
<dbReference type="Pfam" id="PF13087">
    <property type="entry name" value="AAA_12"/>
    <property type="match status" value="1"/>
</dbReference>
<dbReference type="GO" id="GO:0005524">
    <property type="term" value="F:ATP binding"/>
    <property type="evidence" value="ECO:0007669"/>
    <property type="project" value="UniProtKB-KW"/>
</dbReference>
<keyword evidence="7" id="KW-1185">Reference proteome</keyword>
<evidence type="ECO:0000256" key="4">
    <source>
        <dbReference type="ARBA" id="ARBA00022840"/>
    </source>
</evidence>
<keyword evidence="2" id="KW-0378">Hydrolase</keyword>
<proteinExistence type="predicted"/>
<dbReference type="AlphaFoldDB" id="A0A9N9KWF5"/>
<sequence>MIATQEKFSTSAGPATILKSRQRLTLASATIKPDFLPSQPSSPLHLTNNIPTPNILLFSVPCSHEASPICASAKSIARIPNHHPPTALCPFTFSTCPGYMMATDGVFRGVQIGQRPNLVFDAGTAKVPGTTKRNGSIAFDVQNSTLCREATGTSRVNFHYLAVAFQVVCDLVKAGIPPTEILVVCAYNAQAKALRRCLRLVGRDLYVDVKVVHILSIDSSQGKEREITVVDFVTTMERENVGYLVDKRRINVALTRAMNGRVVICHEVLGGVDTRPGVQMINNMLADHRDGRTIKLSVDDELMNELKDAMAPEHFKVLKGGASATTLFL</sequence>
<evidence type="ECO:0000259" key="5">
    <source>
        <dbReference type="Pfam" id="PF13087"/>
    </source>
</evidence>
<evidence type="ECO:0000256" key="2">
    <source>
        <dbReference type="ARBA" id="ARBA00022801"/>
    </source>
</evidence>
<dbReference type="InterPro" id="IPR050534">
    <property type="entry name" value="Coronavir_polyprotein_1ab"/>
</dbReference>
<evidence type="ECO:0000313" key="6">
    <source>
        <dbReference type="EMBL" id="CAG8954093.1"/>
    </source>
</evidence>
<organism evidence="6 7">
    <name type="scientific">Hymenoscyphus fraxineus</name>
    <dbReference type="NCBI Taxonomy" id="746836"/>
    <lineage>
        <taxon>Eukaryota</taxon>
        <taxon>Fungi</taxon>
        <taxon>Dikarya</taxon>
        <taxon>Ascomycota</taxon>
        <taxon>Pezizomycotina</taxon>
        <taxon>Leotiomycetes</taxon>
        <taxon>Helotiales</taxon>
        <taxon>Helotiaceae</taxon>
        <taxon>Hymenoscyphus</taxon>
    </lineage>
</organism>
<keyword evidence="1" id="KW-0547">Nucleotide-binding</keyword>